<feature type="compositionally biased region" description="Basic and acidic residues" evidence="1">
    <location>
        <begin position="241"/>
        <end position="251"/>
    </location>
</feature>
<evidence type="ECO:0000313" key="3">
    <source>
        <dbReference type="Proteomes" id="UP001174136"/>
    </source>
</evidence>
<evidence type="ECO:0000256" key="1">
    <source>
        <dbReference type="SAM" id="MobiDB-lite"/>
    </source>
</evidence>
<keyword evidence="2" id="KW-0695">RNA-directed DNA polymerase</keyword>
<gene>
    <name evidence="2" type="ORF">N1851_010859</name>
</gene>
<dbReference type="Proteomes" id="UP001174136">
    <property type="component" value="Unassembled WGS sequence"/>
</dbReference>
<comment type="caution">
    <text evidence="2">The sequence shown here is derived from an EMBL/GenBank/DDBJ whole genome shotgun (WGS) entry which is preliminary data.</text>
</comment>
<name>A0AA47P308_MERPO</name>
<evidence type="ECO:0000313" key="2">
    <source>
        <dbReference type="EMBL" id="KAK0148776.1"/>
    </source>
</evidence>
<reference evidence="2" key="1">
    <citation type="journal article" date="2023" name="Front. Mar. Sci.">
        <title>A new Merluccius polli reference genome to investigate the effects of global change in West African waters.</title>
        <authorList>
            <person name="Mateo J.L."/>
            <person name="Blanco-Fernandez C."/>
            <person name="Garcia-Vazquez E."/>
            <person name="Machado-Schiaffino G."/>
        </authorList>
    </citation>
    <scope>NUCLEOTIDE SEQUENCE</scope>
    <source>
        <strain evidence="2">C29</strain>
        <tissue evidence="2">Fin</tissue>
    </source>
</reference>
<dbReference type="PANTHER" id="PTHR47510">
    <property type="entry name" value="REVERSE TRANSCRIPTASE DOMAIN-CONTAINING PROTEIN"/>
    <property type="match status" value="1"/>
</dbReference>
<accession>A0AA47P308</accession>
<dbReference type="GO" id="GO:0003964">
    <property type="term" value="F:RNA-directed DNA polymerase activity"/>
    <property type="evidence" value="ECO:0007669"/>
    <property type="project" value="UniProtKB-KW"/>
</dbReference>
<protein>
    <submittedName>
        <fullName evidence="2">RNA-directed DNA polymerase from transposon X-element</fullName>
    </submittedName>
</protein>
<sequence length="299" mass="32101">MTNVPHKGRGKPALILPGGEGLERANQLNNFFCRFDSGSDAGAGIMLPPPPSASVLNIRQSDVFHLFSRCNPRKSPGPDNICGNTLKHCAEQLAPVFTDIFNSSLNLCTVPILWKTSTIVPVPKLPRPTESNDFRPIALTSLVMKCLERLVKRSGIRTDDGGEDLSRVGIAYGGAAERGGDRGMARRFSSWHVTGRDGRDWCTATQLALALEGTAVQVLLDLAPAALRDLQAPTLGAAMDEAERAERERSDQTSLQTPGASRPHVRRADYCEQEEDGEEGSRPGLRPSGLAGAAGPPNN</sequence>
<keyword evidence="2" id="KW-0808">Transferase</keyword>
<organism evidence="2 3">
    <name type="scientific">Merluccius polli</name>
    <name type="common">Benguela hake</name>
    <name type="synonym">Merluccius cadenati</name>
    <dbReference type="NCBI Taxonomy" id="89951"/>
    <lineage>
        <taxon>Eukaryota</taxon>
        <taxon>Metazoa</taxon>
        <taxon>Chordata</taxon>
        <taxon>Craniata</taxon>
        <taxon>Vertebrata</taxon>
        <taxon>Euteleostomi</taxon>
        <taxon>Actinopterygii</taxon>
        <taxon>Neopterygii</taxon>
        <taxon>Teleostei</taxon>
        <taxon>Neoteleostei</taxon>
        <taxon>Acanthomorphata</taxon>
        <taxon>Zeiogadaria</taxon>
        <taxon>Gadariae</taxon>
        <taxon>Gadiformes</taxon>
        <taxon>Gadoidei</taxon>
        <taxon>Merlucciidae</taxon>
        <taxon>Merluccius</taxon>
    </lineage>
</organism>
<feature type="region of interest" description="Disordered" evidence="1">
    <location>
        <begin position="239"/>
        <end position="299"/>
    </location>
</feature>
<keyword evidence="3" id="KW-1185">Reference proteome</keyword>
<dbReference type="AlphaFoldDB" id="A0AA47P308"/>
<keyword evidence="2" id="KW-0548">Nucleotidyltransferase</keyword>
<dbReference type="PANTHER" id="PTHR47510:SF3">
    <property type="entry name" value="ENDO_EXONUCLEASE_PHOSPHATASE DOMAIN-CONTAINING PROTEIN"/>
    <property type="match status" value="1"/>
</dbReference>
<dbReference type="EMBL" id="JAOPHQ010001997">
    <property type="protein sequence ID" value="KAK0148776.1"/>
    <property type="molecule type" value="Genomic_DNA"/>
</dbReference>
<proteinExistence type="predicted"/>